<accession>A0A835CVL6</accession>
<feature type="signal peptide" evidence="3">
    <location>
        <begin position="1"/>
        <end position="18"/>
    </location>
</feature>
<dbReference type="SMART" id="SM00211">
    <property type="entry name" value="TY"/>
    <property type="match status" value="2"/>
</dbReference>
<keyword evidence="1" id="KW-1015">Disulfide bond</keyword>
<organism evidence="5 6">
    <name type="scientific">Aphidius gifuensis</name>
    <name type="common">Parasitoid wasp</name>
    <dbReference type="NCBI Taxonomy" id="684658"/>
    <lineage>
        <taxon>Eukaryota</taxon>
        <taxon>Metazoa</taxon>
        <taxon>Ecdysozoa</taxon>
        <taxon>Arthropoda</taxon>
        <taxon>Hexapoda</taxon>
        <taxon>Insecta</taxon>
        <taxon>Pterygota</taxon>
        <taxon>Neoptera</taxon>
        <taxon>Endopterygota</taxon>
        <taxon>Hymenoptera</taxon>
        <taxon>Apocrita</taxon>
        <taxon>Ichneumonoidea</taxon>
        <taxon>Braconidae</taxon>
        <taxon>Aphidiinae</taxon>
        <taxon>Aphidius</taxon>
    </lineage>
</organism>
<keyword evidence="6" id="KW-1185">Reference proteome</keyword>
<comment type="caution">
    <text evidence="2">Lacks conserved residue(s) required for the propagation of feature annotation.</text>
</comment>
<protein>
    <recommendedName>
        <fullName evidence="4">Thyroglobulin type-1 domain-containing protein</fullName>
    </recommendedName>
</protein>
<evidence type="ECO:0000259" key="4">
    <source>
        <dbReference type="PROSITE" id="PS51162"/>
    </source>
</evidence>
<evidence type="ECO:0000256" key="2">
    <source>
        <dbReference type="PROSITE-ProRule" id="PRU00500"/>
    </source>
</evidence>
<name>A0A835CVL6_APHGI</name>
<dbReference type="Pfam" id="PF00086">
    <property type="entry name" value="Thyroglobulin_1"/>
    <property type="match status" value="2"/>
</dbReference>
<dbReference type="OrthoDB" id="6409105at2759"/>
<dbReference type="Gene3D" id="4.10.800.10">
    <property type="entry name" value="Thyroglobulin type-1"/>
    <property type="match status" value="2"/>
</dbReference>
<sequence>MQLFELFIFLIIFKTTICTDCQESVGINENCKCSKCLPGLICSPDDICVIDKGTCESQKWEEPRGLWTPCCDKDTGDYCPRQCKGEYRTGRCFCYNSKGSRIFGSAWWKDAANMTCACSRKREELKNSRPDLSIHCTENGNYDELQCDNGLCWCVVPETGKLVEKVYPESMMKLLPCYNETKVGSQYLRQCESKKISRAEILDKLKKHGRPFAHIDDAFCDGDGSYGVYKLSKKVVFCTWKDSSRLDNYQSTTANILSMNCNCARDMRIYQENKMSLLLSCEGNGNYEKLQTSNGYPFCVDDDGYATTPLGPFGETCDCNRRNCSLS</sequence>
<evidence type="ECO:0000313" key="6">
    <source>
        <dbReference type="Proteomes" id="UP000639338"/>
    </source>
</evidence>
<evidence type="ECO:0000256" key="1">
    <source>
        <dbReference type="ARBA" id="ARBA00023157"/>
    </source>
</evidence>
<dbReference type="SUPFAM" id="SSF57610">
    <property type="entry name" value="Thyroglobulin type-1 domain"/>
    <property type="match status" value="3"/>
</dbReference>
<dbReference type="InterPro" id="IPR036857">
    <property type="entry name" value="Thyroglobulin_1_sf"/>
</dbReference>
<feature type="domain" description="Thyroglobulin type-1" evidence="4">
    <location>
        <begin position="118"/>
        <end position="177"/>
    </location>
</feature>
<comment type="caution">
    <text evidence="5">The sequence shown here is derived from an EMBL/GenBank/DDBJ whole genome shotgun (WGS) entry which is preliminary data.</text>
</comment>
<feature type="chain" id="PRO_5032997326" description="Thyroglobulin type-1 domain-containing protein" evidence="3">
    <location>
        <begin position="19"/>
        <end position="327"/>
    </location>
</feature>
<feature type="domain" description="Thyroglobulin type-1" evidence="4">
    <location>
        <begin position="52"/>
        <end position="116"/>
    </location>
</feature>
<reference evidence="5 6" key="1">
    <citation type="submission" date="2020-08" db="EMBL/GenBank/DDBJ databases">
        <title>Aphidius gifuensis genome sequencing and assembly.</title>
        <authorList>
            <person name="Du Z."/>
        </authorList>
    </citation>
    <scope>NUCLEOTIDE SEQUENCE [LARGE SCALE GENOMIC DNA]</scope>
    <source>
        <strain evidence="5">YNYX2018</strain>
        <tissue evidence="5">Adults</tissue>
    </source>
</reference>
<dbReference type="PROSITE" id="PS51162">
    <property type="entry name" value="THYROGLOBULIN_1_2"/>
    <property type="match status" value="2"/>
</dbReference>
<dbReference type="EMBL" id="JACMRX010000001">
    <property type="protein sequence ID" value="KAF7997592.1"/>
    <property type="molecule type" value="Genomic_DNA"/>
</dbReference>
<dbReference type="Proteomes" id="UP000639338">
    <property type="component" value="Unassembled WGS sequence"/>
</dbReference>
<keyword evidence="3" id="KW-0732">Signal</keyword>
<evidence type="ECO:0000256" key="3">
    <source>
        <dbReference type="SAM" id="SignalP"/>
    </source>
</evidence>
<gene>
    <name evidence="5" type="ORF">HCN44_006163</name>
</gene>
<dbReference type="InterPro" id="IPR000716">
    <property type="entry name" value="Thyroglobulin_1"/>
</dbReference>
<dbReference type="AlphaFoldDB" id="A0A835CVL6"/>
<evidence type="ECO:0000313" key="5">
    <source>
        <dbReference type="EMBL" id="KAF7997592.1"/>
    </source>
</evidence>
<proteinExistence type="predicted"/>